<comment type="caution">
    <text evidence="1">The sequence shown here is derived from an EMBL/GenBank/DDBJ whole genome shotgun (WGS) entry which is preliminary data.</text>
</comment>
<dbReference type="AlphaFoldDB" id="A0AAV3XF45"/>
<name>A0AAV3XF45_9CYAN</name>
<evidence type="ECO:0000313" key="2">
    <source>
        <dbReference type="Proteomes" id="UP001050975"/>
    </source>
</evidence>
<dbReference type="RefSeq" id="WP_226582939.1">
    <property type="nucleotide sequence ID" value="NZ_BLAY01000051.1"/>
</dbReference>
<sequence length="88" mass="10373">MIKKDDRLGKIYKPIRKPLLMTKGAPRKSNLTVKQMIEQIFSAKQISRQDHLKLISAVLSDYELTDEDRRQINRIFDYIQTGRLKIVD</sequence>
<dbReference type="EMBL" id="BLAY01000051">
    <property type="protein sequence ID" value="GET38740.1"/>
    <property type="molecule type" value="Genomic_DNA"/>
</dbReference>
<protein>
    <submittedName>
        <fullName evidence="1">Uncharacterized protein</fullName>
    </submittedName>
</protein>
<dbReference type="Proteomes" id="UP001050975">
    <property type="component" value="Unassembled WGS sequence"/>
</dbReference>
<proteinExistence type="predicted"/>
<accession>A0AAV3XF45</accession>
<keyword evidence="2" id="KW-1185">Reference proteome</keyword>
<gene>
    <name evidence="1" type="ORF">MiSe_34990</name>
</gene>
<reference evidence="1" key="1">
    <citation type="submission" date="2019-10" db="EMBL/GenBank/DDBJ databases">
        <title>Draft genome sequece of Microseira wollei NIES-4236.</title>
        <authorList>
            <person name="Yamaguchi H."/>
            <person name="Suzuki S."/>
            <person name="Kawachi M."/>
        </authorList>
    </citation>
    <scope>NUCLEOTIDE SEQUENCE</scope>
    <source>
        <strain evidence="1">NIES-4236</strain>
    </source>
</reference>
<evidence type="ECO:0000313" key="1">
    <source>
        <dbReference type="EMBL" id="GET38740.1"/>
    </source>
</evidence>
<organism evidence="1 2">
    <name type="scientific">Microseira wollei NIES-4236</name>
    <dbReference type="NCBI Taxonomy" id="2530354"/>
    <lineage>
        <taxon>Bacteria</taxon>
        <taxon>Bacillati</taxon>
        <taxon>Cyanobacteriota</taxon>
        <taxon>Cyanophyceae</taxon>
        <taxon>Oscillatoriophycideae</taxon>
        <taxon>Aerosakkonematales</taxon>
        <taxon>Aerosakkonemataceae</taxon>
        <taxon>Microseira</taxon>
    </lineage>
</organism>